<sequence>MVPPEGRKPSRRNKPNSSEQTSSVASASALTAWTCLSKTHAAAHPAATADCSPATSRTSAWYAWGNQTNASICPLPCRSHRLPRPAAIFVRLSGDHPQGRRSSDALTNPEDEDVQRTAIFLSGHCFSCSAMMWACGSRICSISSS</sequence>
<gene>
    <name evidence="2" type="ordered locus">DIP2233</name>
</gene>
<protein>
    <submittedName>
        <fullName evidence="2">Exported protein</fullName>
    </submittedName>
</protein>
<dbReference type="AlphaFoldDB" id="Q6NEN9"/>
<dbReference type="KEGG" id="cdi:DIP2233"/>
<dbReference type="HOGENOM" id="CLU_1783600_0_0_11"/>
<name>Q6NEN9_CORDI</name>
<evidence type="ECO:0000313" key="2">
    <source>
        <dbReference type="EMBL" id="CAE50757.1"/>
    </source>
</evidence>
<organism evidence="2 3">
    <name type="scientific">Corynebacterium diphtheriae (strain ATCC 700971 / NCTC 13129 / Biotype gravis)</name>
    <dbReference type="NCBI Taxonomy" id="257309"/>
    <lineage>
        <taxon>Bacteria</taxon>
        <taxon>Bacillati</taxon>
        <taxon>Actinomycetota</taxon>
        <taxon>Actinomycetes</taxon>
        <taxon>Mycobacteriales</taxon>
        <taxon>Corynebacteriaceae</taxon>
        <taxon>Corynebacterium</taxon>
    </lineage>
</organism>
<dbReference type="Proteomes" id="UP000002198">
    <property type="component" value="Chromosome"/>
</dbReference>
<dbReference type="EMBL" id="BX248360">
    <property type="protein sequence ID" value="CAE50757.1"/>
    <property type="molecule type" value="Genomic_DNA"/>
</dbReference>
<keyword evidence="3" id="KW-1185">Reference proteome</keyword>
<accession>Q6NEN9</accession>
<evidence type="ECO:0000313" key="3">
    <source>
        <dbReference type="Proteomes" id="UP000002198"/>
    </source>
</evidence>
<feature type="region of interest" description="Disordered" evidence="1">
    <location>
        <begin position="1"/>
        <end position="23"/>
    </location>
</feature>
<reference evidence="2 3" key="1">
    <citation type="journal article" date="2003" name="Nucleic Acids Res.">
        <title>The complete genome sequence and analysis of Corynebacterium diphtheriae NCTC13129.</title>
        <authorList>
            <person name="Cerdeno-Tarraga A.M."/>
            <person name="Efstratiou A."/>
            <person name="Dover L.G."/>
            <person name="Holden M.T.G."/>
            <person name="Pallen M."/>
            <person name="Bentley S.D."/>
            <person name="Besra G.S."/>
            <person name="Churcher C."/>
            <person name="James K.D."/>
            <person name="De Zoysa A."/>
            <person name="Chillingworth T."/>
            <person name="Cronin A."/>
            <person name="Dowd L."/>
            <person name="Feltwell T."/>
            <person name="Hamlin N."/>
            <person name="Holroyd S."/>
            <person name="Jagels K."/>
            <person name="Moule S."/>
            <person name="Quail M.A."/>
            <person name="Rabbinowitsch E."/>
            <person name="Rutherford K."/>
            <person name="Thomson N.R."/>
            <person name="Unwin L."/>
            <person name="Whitehead S."/>
            <person name="Barrell B.G.Parkhill.J."/>
        </authorList>
    </citation>
    <scope>NUCLEOTIDE SEQUENCE [LARGE SCALE GENOMIC DNA]</scope>
    <source>
        <strain evidence="3">ATCC 700971 / NCTC 13129 / Biotype gravis</strain>
    </source>
</reference>
<proteinExistence type="predicted"/>
<evidence type="ECO:0000256" key="1">
    <source>
        <dbReference type="SAM" id="MobiDB-lite"/>
    </source>
</evidence>